<dbReference type="Gene3D" id="1.25.40.10">
    <property type="entry name" value="Tetratricopeptide repeat domain"/>
    <property type="match status" value="1"/>
</dbReference>
<dbReference type="GO" id="GO:1990904">
    <property type="term" value="C:ribonucleoprotein complex"/>
    <property type="evidence" value="ECO:0007669"/>
    <property type="project" value="UniProtKB-KW"/>
</dbReference>
<keyword evidence="9" id="KW-0496">Mitochondrion</keyword>
<dbReference type="GO" id="GO:0032543">
    <property type="term" value="P:mitochondrial translation"/>
    <property type="evidence" value="ECO:0007669"/>
    <property type="project" value="InterPro"/>
</dbReference>
<evidence type="ECO:0000256" key="10">
    <source>
        <dbReference type="ARBA" id="ARBA00023274"/>
    </source>
</evidence>
<sequence>MSNLVKTVSIPFKIKRSPTDLLKALSNTVKLDSNRPNYALIDDTILTPLNPNETRRFILAKASGIKAARFMIQKYPQAFMKDDCEPHVQSFFPEKEFTEQDLKYPSEDLIYSLMNWGKFFQAYDTYLKCKDQNIEVSEECKHILLDLLSINNSGDIKERVPIEEGWFVKGQTRDMESRPKFVPQNTWKKGAEAEQMFNELRSKTTQAYCSLIKGMAMYKDYQSACNMYDEMKHYNLVPDLNTINAMIKLIRMAPNEISSEKKIDLMMEKLNDIKNYEMMPNLKTFNSCFELIKSFNLFQNSVPLTLNLYKEMQNLKIEPSLATFSHIISIFYPNKDTGAKTEILRQAIERVEAMANGQNGIEWKDVDDGTFFKNAMEKLSFGNAKNLRLVSKLHSILLKDNNIRFLNDSYLFNRYFELYLNNLIKFDNPENVINEWRTFTPYIFNRSIFIVEKMIEFVYQNRCFDFVPEIWSNFIELRAKRSSDFCSNFIATILKTMVEYNESNLEFISQYGTICEIIIKKYPYHIEKVESDEESNFVPVTYYWNSQMLSNLFTILLKCDKLDIAYAEFENFMKNQNKIAGELSEKCVTSLCESFIKANQSDRAFEVLNLAVSIRLPNIKELILKIKAMNLDSDKRTILDQLKI</sequence>
<keyword evidence="14" id="KW-1185">Reference proteome</keyword>
<dbReference type="InterPro" id="IPR011990">
    <property type="entry name" value="TPR-like_helical_dom_sf"/>
</dbReference>
<evidence type="ECO:0000313" key="13">
    <source>
        <dbReference type="EMBL" id="RMZ97541.1"/>
    </source>
</evidence>
<evidence type="ECO:0000256" key="3">
    <source>
        <dbReference type="ARBA" id="ARBA00022730"/>
    </source>
</evidence>
<proteinExistence type="inferred from homology"/>
<organism evidence="13 14">
    <name type="scientific">Brachionus plicatilis</name>
    <name type="common">Marine rotifer</name>
    <name type="synonym">Brachionus muelleri</name>
    <dbReference type="NCBI Taxonomy" id="10195"/>
    <lineage>
        <taxon>Eukaryota</taxon>
        <taxon>Metazoa</taxon>
        <taxon>Spiralia</taxon>
        <taxon>Gnathifera</taxon>
        <taxon>Rotifera</taxon>
        <taxon>Eurotatoria</taxon>
        <taxon>Monogononta</taxon>
        <taxon>Pseudotrocha</taxon>
        <taxon>Ploima</taxon>
        <taxon>Brachionidae</taxon>
        <taxon>Brachionus</taxon>
    </lineage>
</organism>
<dbReference type="EMBL" id="REGN01011353">
    <property type="protein sequence ID" value="RMZ97541.1"/>
    <property type="molecule type" value="Genomic_DNA"/>
</dbReference>
<keyword evidence="7" id="KW-0809">Transit peptide</keyword>
<comment type="caution">
    <text evidence="13">The sequence shown here is derived from an EMBL/GenBank/DDBJ whole genome shotgun (WGS) entry which is preliminary data.</text>
</comment>
<dbReference type="InterPro" id="IPR037387">
    <property type="entry name" value="PTCD3"/>
</dbReference>
<dbReference type="GO" id="GO:0006417">
    <property type="term" value="P:regulation of translation"/>
    <property type="evidence" value="ECO:0007669"/>
    <property type="project" value="UniProtKB-KW"/>
</dbReference>
<evidence type="ECO:0000256" key="2">
    <source>
        <dbReference type="ARBA" id="ARBA00008551"/>
    </source>
</evidence>
<keyword evidence="4" id="KW-0677">Repeat</keyword>
<dbReference type="InterPro" id="IPR055063">
    <property type="entry name" value="Rib_mS39_PPR"/>
</dbReference>
<comment type="similarity">
    <text evidence="2">Belongs to the mitochondrion-specific ribosomal protein mS39 family.</text>
</comment>
<protein>
    <recommendedName>
        <fullName evidence="11">Small ribosomal subunit protein mS39</fullName>
    </recommendedName>
</protein>
<dbReference type="GO" id="GO:0043024">
    <property type="term" value="F:ribosomal small subunit binding"/>
    <property type="evidence" value="ECO:0007669"/>
    <property type="project" value="InterPro"/>
</dbReference>
<dbReference type="GO" id="GO:0005840">
    <property type="term" value="C:ribosome"/>
    <property type="evidence" value="ECO:0007669"/>
    <property type="project" value="UniProtKB-KW"/>
</dbReference>
<feature type="repeat" description="PPR" evidence="12">
    <location>
        <begin position="204"/>
        <end position="238"/>
    </location>
</feature>
<keyword evidence="5" id="KW-0810">Translation regulation</keyword>
<evidence type="ECO:0000256" key="8">
    <source>
        <dbReference type="ARBA" id="ARBA00022980"/>
    </source>
</evidence>
<dbReference type="Proteomes" id="UP000276133">
    <property type="component" value="Unassembled WGS sequence"/>
</dbReference>
<evidence type="ECO:0000256" key="6">
    <source>
        <dbReference type="ARBA" id="ARBA00022884"/>
    </source>
</evidence>
<dbReference type="PANTHER" id="PTHR16276">
    <property type="entry name" value="PENTATRICOPEPTIDE REPEAT DOMAIN-CONTAINING PROTEIN 3"/>
    <property type="match status" value="1"/>
</dbReference>
<comment type="subcellular location">
    <subcellularLocation>
        <location evidence="1">Mitochondrion</location>
    </subcellularLocation>
</comment>
<gene>
    <name evidence="13" type="ORF">BpHYR1_045649</name>
</gene>
<dbReference type="GO" id="GO:0005739">
    <property type="term" value="C:mitochondrion"/>
    <property type="evidence" value="ECO:0007669"/>
    <property type="project" value="UniProtKB-SubCell"/>
</dbReference>
<keyword evidence="6" id="KW-0694">RNA-binding</keyword>
<dbReference type="PANTHER" id="PTHR16276:SF1">
    <property type="entry name" value="SMALL RIBOSOMAL SUBUNIT PROTEIN MS39"/>
    <property type="match status" value="1"/>
</dbReference>
<dbReference type="NCBIfam" id="TIGR00756">
    <property type="entry name" value="PPR"/>
    <property type="match status" value="1"/>
</dbReference>
<dbReference type="GO" id="GO:0019843">
    <property type="term" value="F:rRNA binding"/>
    <property type="evidence" value="ECO:0007669"/>
    <property type="project" value="UniProtKB-KW"/>
</dbReference>
<dbReference type="Pfam" id="PF22330">
    <property type="entry name" value="Rib_mS39_PPR"/>
    <property type="match status" value="1"/>
</dbReference>
<keyword evidence="3" id="KW-0699">rRNA-binding</keyword>
<dbReference type="AlphaFoldDB" id="A0A3M7PEK4"/>
<dbReference type="InterPro" id="IPR002885">
    <property type="entry name" value="PPR_rpt"/>
</dbReference>
<evidence type="ECO:0000256" key="11">
    <source>
        <dbReference type="ARBA" id="ARBA00035134"/>
    </source>
</evidence>
<evidence type="ECO:0000256" key="4">
    <source>
        <dbReference type="ARBA" id="ARBA00022737"/>
    </source>
</evidence>
<evidence type="ECO:0000256" key="9">
    <source>
        <dbReference type="ARBA" id="ARBA00023128"/>
    </source>
</evidence>
<name>A0A3M7PEK4_BRAPC</name>
<evidence type="ECO:0000256" key="5">
    <source>
        <dbReference type="ARBA" id="ARBA00022845"/>
    </source>
</evidence>
<evidence type="ECO:0000256" key="7">
    <source>
        <dbReference type="ARBA" id="ARBA00022946"/>
    </source>
</evidence>
<dbReference type="OrthoDB" id="185373at2759"/>
<evidence type="ECO:0000256" key="12">
    <source>
        <dbReference type="PROSITE-ProRule" id="PRU00708"/>
    </source>
</evidence>
<accession>A0A3M7PEK4</accession>
<evidence type="ECO:0000256" key="1">
    <source>
        <dbReference type="ARBA" id="ARBA00004173"/>
    </source>
</evidence>
<keyword evidence="10" id="KW-0687">Ribonucleoprotein</keyword>
<keyword evidence="8" id="KW-0689">Ribosomal protein</keyword>
<evidence type="ECO:0000313" key="14">
    <source>
        <dbReference type="Proteomes" id="UP000276133"/>
    </source>
</evidence>
<reference evidence="13 14" key="1">
    <citation type="journal article" date="2018" name="Sci. Rep.">
        <title>Genomic signatures of local adaptation to the degree of environmental predictability in rotifers.</title>
        <authorList>
            <person name="Franch-Gras L."/>
            <person name="Hahn C."/>
            <person name="Garcia-Roger E.M."/>
            <person name="Carmona M.J."/>
            <person name="Serra M."/>
            <person name="Gomez A."/>
        </authorList>
    </citation>
    <scope>NUCLEOTIDE SEQUENCE [LARGE SCALE GENOMIC DNA]</scope>
    <source>
        <strain evidence="13">HYR1</strain>
    </source>
</reference>
<dbReference type="STRING" id="10195.A0A3M7PEK4"/>
<dbReference type="PROSITE" id="PS51375">
    <property type="entry name" value="PPR"/>
    <property type="match status" value="1"/>
</dbReference>